<evidence type="ECO:0000313" key="3">
    <source>
        <dbReference type="EMBL" id="KOG89971.1"/>
    </source>
</evidence>
<dbReference type="Gene3D" id="3.30.1490.20">
    <property type="entry name" value="ATP-grasp fold, A domain"/>
    <property type="match status" value="1"/>
</dbReference>
<dbReference type="SUPFAM" id="SSF52440">
    <property type="entry name" value="PreATP-grasp domain"/>
    <property type="match status" value="1"/>
</dbReference>
<dbReference type="GO" id="GO:0016874">
    <property type="term" value="F:ligase activity"/>
    <property type="evidence" value="ECO:0007669"/>
    <property type="project" value="UniProtKB-KW"/>
</dbReference>
<dbReference type="PANTHER" id="PTHR23132">
    <property type="entry name" value="D-ALANINE--D-ALANINE LIGASE"/>
    <property type="match status" value="1"/>
</dbReference>
<organism evidence="3 4">
    <name type="scientific">Streptomyces varsoviensis</name>
    <dbReference type="NCBI Taxonomy" id="67373"/>
    <lineage>
        <taxon>Bacteria</taxon>
        <taxon>Bacillati</taxon>
        <taxon>Actinomycetota</taxon>
        <taxon>Actinomycetes</taxon>
        <taxon>Kitasatosporales</taxon>
        <taxon>Streptomycetaceae</taxon>
        <taxon>Streptomyces</taxon>
    </lineage>
</organism>
<accession>A0ABR5J951</accession>
<feature type="non-terminal residue" evidence="3">
    <location>
        <position position="174"/>
    </location>
</feature>
<dbReference type="EMBL" id="LGUT01000944">
    <property type="protein sequence ID" value="KOG89971.1"/>
    <property type="molecule type" value="Genomic_DNA"/>
</dbReference>
<protein>
    <submittedName>
        <fullName evidence="3">D-alanine--D-alanine ligase</fullName>
    </submittedName>
</protein>
<comment type="caution">
    <text evidence="3">The sequence shown here is derived from an EMBL/GenBank/DDBJ whole genome shotgun (WGS) entry which is preliminary data.</text>
</comment>
<dbReference type="InterPro" id="IPR013815">
    <property type="entry name" value="ATP_grasp_subdomain_1"/>
</dbReference>
<dbReference type="Pfam" id="PF01820">
    <property type="entry name" value="Dala_Dala_lig_N"/>
    <property type="match status" value="1"/>
</dbReference>
<dbReference type="SUPFAM" id="SSF56059">
    <property type="entry name" value="Glutathione synthetase ATP-binding domain-like"/>
    <property type="match status" value="1"/>
</dbReference>
<keyword evidence="3" id="KW-0436">Ligase</keyword>
<dbReference type="InterPro" id="IPR011127">
    <property type="entry name" value="Dala_Dala_lig_N"/>
</dbReference>
<gene>
    <name evidence="3" type="ORF">ADK38_11305</name>
</gene>
<name>A0ABR5J951_9ACTN</name>
<dbReference type="PANTHER" id="PTHR23132:SF25">
    <property type="entry name" value="D-ALANINE--D-ALANINE LIGASE A"/>
    <property type="match status" value="1"/>
</dbReference>
<dbReference type="InterPro" id="IPR016185">
    <property type="entry name" value="PreATP-grasp_dom_sf"/>
</dbReference>
<proteinExistence type="predicted"/>
<keyword evidence="4" id="KW-1185">Reference proteome</keyword>
<keyword evidence="1" id="KW-0547">Nucleotide-binding</keyword>
<evidence type="ECO:0000259" key="2">
    <source>
        <dbReference type="PROSITE" id="PS50975"/>
    </source>
</evidence>
<reference evidence="3 4" key="1">
    <citation type="submission" date="2015-07" db="EMBL/GenBank/DDBJ databases">
        <authorList>
            <person name="Ju K.-S."/>
            <person name="Doroghazi J.R."/>
            <person name="Metcalf W.W."/>
        </authorList>
    </citation>
    <scope>NUCLEOTIDE SEQUENCE [LARGE SCALE GENOMIC DNA]</scope>
    <source>
        <strain evidence="3 4">NRRL B-3589</strain>
    </source>
</reference>
<evidence type="ECO:0000256" key="1">
    <source>
        <dbReference type="PROSITE-ProRule" id="PRU00409"/>
    </source>
</evidence>
<dbReference type="PROSITE" id="PS00843">
    <property type="entry name" value="DALA_DALA_LIGASE_1"/>
    <property type="match status" value="1"/>
</dbReference>
<dbReference type="InterPro" id="IPR011761">
    <property type="entry name" value="ATP-grasp"/>
</dbReference>
<dbReference type="Proteomes" id="UP000037020">
    <property type="component" value="Unassembled WGS sequence"/>
</dbReference>
<sequence>MTSTAPRPVRIAIIGGGQNCEHDVSLATAHAIATALPDGYEPLGLTIGRDGTWLGPDHHPLADGLAGALRLLRTCDVVFPAVHGPRGEDGTLAALCDLAQLPYVGSGVRAGALAMDKATTKLIARDLGIPVARSALATTADGTPPLPLPLVVKPVSAGSSHGVARVDTPDAYRP</sequence>
<dbReference type="PROSITE" id="PS50975">
    <property type="entry name" value="ATP_GRASP"/>
    <property type="match status" value="1"/>
</dbReference>
<evidence type="ECO:0000313" key="4">
    <source>
        <dbReference type="Proteomes" id="UP000037020"/>
    </source>
</evidence>
<dbReference type="InterPro" id="IPR000291">
    <property type="entry name" value="D-Ala_lig_Van_CS"/>
</dbReference>
<dbReference type="Gene3D" id="3.40.50.20">
    <property type="match status" value="1"/>
</dbReference>
<feature type="domain" description="ATP-grasp" evidence="2">
    <location>
        <begin position="121"/>
        <end position="170"/>
    </location>
</feature>
<keyword evidence="1" id="KW-0067">ATP-binding</keyword>